<sequence length="323" mass="35850">MNDTADNYDFRLQWLVYDNQRWMKVDGKDVPAPPEEHNDTSAREILTGALHKVVLAAQRSLHKKVKIGILSYPDHWNSTSRLSAFNAAKEVDTSYGEPWQLRRFFQVVASAYSDAYCTSLLTSVAPDDEPLEWILIINQELNRVETFVGSIDSVGPYLEGKSTVVLDEVGSVLCSGSLVAPSDPEQPITEDAASLEGNQQVRESWLSVVEQHLPSWTSRSSSDLETVIIAGELSPNTARITAKAISNILDISPDKVVIDHSPYRAALGAACHAYRMKIYQPRPIEDCSIPSSLPPELMVKSQDLERLVESMRISLPSSVQLQN</sequence>
<comment type="caution">
    <text evidence="1">The sequence shown here is derived from an EMBL/GenBank/DDBJ whole genome shotgun (WGS) entry which is preliminary data.</text>
</comment>
<name>A0AA38X0S0_9EURO</name>
<evidence type="ECO:0000313" key="2">
    <source>
        <dbReference type="Proteomes" id="UP001172673"/>
    </source>
</evidence>
<evidence type="ECO:0000313" key="1">
    <source>
        <dbReference type="EMBL" id="KAJ9604683.1"/>
    </source>
</evidence>
<reference evidence="1" key="1">
    <citation type="submission" date="2022-10" db="EMBL/GenBank/DDBJ databases">
        <title>Culturing micro-colonial fungi from biological soil crusts in the Mojave desert and describing Neophaeococcomyces mojavensis, and introducing the new genera and species Taxawa tesnikishii.</title>
        <authorList>
            <person name="Kurbessoian T."/>
            <person name="Stajich J.E."/>
        </authorList>
    </citation>
    <scope>NUCLEOTIDE SEQUENCE</scope>
    <source>
        <strain evidence="1">TK_41</strain>
    </source>
</reference>
<keyword evidence="2" id="KW-1185">Reference proteome</keyword>
<protein>
    <submittedName>
        <fullName evidence="1">Uncharacterized protein</fullName>
    </submittedName>
</protein>
<dbReference type="EMBL" id="JAPDRK010000018">
    <property type="protein sequence ID" value="KAJ9604683.1"/>
    <property type="molecule type" value="Genomic_DNA"/>
</dbReference>
<organism evidence="1 2">
    <name type="scientific">Cladophialophora chaetospira</name>
    <dbReference type="NCBI Taxonomy" id="386627"/>
    <lineage>
        <taxon>Eukaryota</taxon>
        <taxon>Fungi</taxon>
        <taxon>Dikarya</taxon>
        <taxon>Ascomycota</taxon>
        <taxon>Pezizomycotina</taxon>
        <taxon>Eurotiomycetes</taxon>
        <taxon>Chaetothyriomycetidae</taxon>
        <taxon>Chaetothyriales</taxon>
        <taxon>Herpotrichiellaceae</taxon>
        <taxon>Cladophialophora</taxon>
    </lineage>
</organism>
<accession>A0AA38X0S0</accession>
<gene>
    <name evidence="1" type="ORF">H2200_010797</name>
</gene>
<dbReference type="Proteomes" id="UP001172673">
    <property type="component" value="Unassembled WGS sequence"/>
</dbReference>
<dbReference type="AlphaFoldDB" id="A0AA38X0S0"/>
<proteinExistence type="predicted"/>